<dbReference type="Pfam" id="PF00067">
    <property type="entry name" value="p450"/>
    <property type="match status" value="1"/>
</dbReference>
<name>A0AAV5FYX5_ELECO</name>
<reference evidence="7" key="1">
    <citation type="journal article" date="2018" name="DNA Res.">
        <title>Multiple hybrid de novo genome assembly of finger millet, an orphan allotetraploid crop.</title>
        <authorList>
            <person name="Hatakeyama M."/>
            <person name="Aluri S."/>
            <person name="Balachadran M.T."/>
            <person name="Sivarajan S.R."/>
            <person name="Patrignani A."/>
            <person name="Gruter S."/>
            <person name="Poveda L."/>
            <person name="Shimizu-Inatsugi R."/>
            <person name="Baeten J."/>
            <person name="Francoijs K.J."/>
            <person name="Nataraja K.N."/>
            <person name="Reddy Y.A.N."/>
            <person name="Phadnis S."/>
            <person name="Ravikumar R.L."/>
            <person name="Schlapbach R."/>
            <person name="Sreeman S.M."/>
            <person name="Shimizu K.K."/>
        </authorList>
    </citation>
    <scope>NUCLEOTIDE SEQUENCE</scope>
</reference>
<evidence type="ECO:0000256" key="4">
    <source>
        <dbReference type="ARBA" id="ARBA00022989"/>
    </source>
</evidence>
<dbReference type="GO" id="GO:0004497">
    <property type="term" value="F:monooxygenase activity"/>
    <property type="evidence" value="ECO:0007669"/>
    <property type="project" value="InterPro"/>
</dbReference>
<dbReference type="EMBL" id="BQKI01000098">
    <property type="protein sequence ID" value="GJN39907.1"/>
    <property type="molecule type" value="Genomic_DNA"/>
</dbReference>
<comment type="similarity">
    <text evidence="2">Belongs to the cytochrome P450 family.</text>
</comment>
<dbReference type="InterPro" id="IPR002401">
    <property type="entry name" value="Cyt_P450_E_grp-I"/>
</dbReference>
<evidence type="ECO:0000256" key="3">
    <source>
        <dbReference type="ARBA" id="ARBA00022692"/>
    </source>
</evidence>
<reference evidence="7" key="2">
    <citation type="submission" date="2021-12" db="EMBL/GenBank/DDBJ databases">
        <title>Resequencing data analysis of finger millet.</title>
        <authorList>
            <person name="Hatakeyama M."/>
            <person name="Aluri S."/>
            <person name="Balachadran M.T."/>
            <person name="Sivarajan S.R."/>
            <person name="Poveda L."/>
            <person name="Shimizu-Inatsugi R."/>
            <person name="Schlapbach R."/>
            <person name="Sreeman S.M."/>
            <person name="Shimizu K.K."/>
        </authorList>
    </citation>
    <scope>NUCLEOTIDE SEQUENCE</scope>
</reference>
<proteinExistence type="inferred from homology"/>
<dbReference type="InterPro" id="IPR050193">
    <property type="entry name" value="Cytochrome_P450_71"/>
</dbReference>
<organism evidence="7 8">
    <name type="scientific">Eleusine coracana subsp. coracana</name>
    <dbReference type="NCBI Taxonomy" id="191504"/>
    <lineage>
        <taxon>Eukaryota</taxon>
        <taxon>Viridiplantae</taxon>
        <taxon>Streptophyta</taxon>
        <taxon>Embryophyta</taxon>
        <taxon>Tracheophyta</taxon>
        <taxon>Spermatophyta</taxon>
        <taxon>Magnoliopsida</taxon>
        <taxon>Liliopsida</taxon>
        <taxon>Poales</taxon>
        <taxon>Poaceae</taxon>
        <taxon>PACMAD clade</taxon>
        <taxon>Chloridoideae</taxon>
        <taxon>Cynodonteae</taxon>
        <taxon>Eleusininae</taxon>
        <taxon>Eleusine</taxon>
    </lineage>
</organism>
<keyword evidence="6" id="KW-0472">Membrane</keyword>
<gene>
    <name evidence="7" type="primary">gb29060</name>
    <name evidence="7" type="ORF">PR202_gb29060</name>
</gene>
<comment type="caution">
    <text evidence="7">The sequence shown here is derived from an EMBL/GenBank/DDBJ whole genome shotgun (WGS) entry which is preliminary data.</text>
</comment>
<dbReference type="Proteomes" id="UP001054889">
    <property type="component" value="Unassembled WGS sequence"/>
</dbReference>
<dbReference type="GO" id="GO:0020037">
    <property type="term" value="F:heme binding"/>
    <property type="evidence" value="ECO:0007669"/>
    <property type="project" value="InterPro"/>
</dbReference>
<keyword evidence="8" id="KW-1185">Reference proteome</keyword>
<keyword evidence="3" id="KW-0812">Transmembrane</keyword>
<dbReference type="InterPro" id="IPR036396">
    <property type="entry name" value="Cyt_P450_sf"/>
</dbReference>
<dbReference type="SUPFAM" id="SSF48264">
    <property type="entry name" value="Cytochrome P450"/>
    <property type="match status" value="1"/>
</dbReference>
<dbReference type="PANTHER" id="PTHR47956">
    <property type="entry name" value="CYTOCHROME P450 71B11-RELATED"/>
    <property type="match status" value="1"/>
</dbReference>
<dbReference type="InterPro" id="IPR001128">
    <property type="entry name" value="Cyt_P450"/>
</dbReference>
<dbReference type="AlphaFoldDB" id="A0AAV5FYX5"/>
<dbReference type="GO" id="GO:0016705">
    <property type="term" value="F:oxidoreductase activity, acting on paired donors, with incorporation or reduction of molecular oxygen"/>
    <property type="evidence" value="ECO:0007669"/>
    <property type="project" value="InterPro"/>
</dbReference>
<dbReference type="PANTHER" id="PTHR47956:SF138">
    <property type="entry name" value="CYTOCHROME P450"/>
    <property type="match status" value="1"/>
</dbReference>
<evidence type="ECO:0000256" key="2">
    <source>
        <dbReference type="ARBA" id="ARBA00010617"/>
    </source>
</evidence>
<protein>
    <submittedName>
        <fullName evidence="7">Uncharacterized protein</fullName>
    </submittedName>
</protein>
<keyword evidence="4" id="KW-1133">Transmembrane helix</keyword>
<dbReference type="Gene3D" id="1.10.630.10">
    <property type="entry name" value="Cytochrome P450"/>
    <property type="match status" value="1"/>
</dbReference>
<accession>A0AAV5FYX5</accession>
<keyword evidence="5" id="KW-0560">Oxidoreductase</keyword>
<comment type="subcellular location">
    <subcellularLocation>
        <location evidence="1">Membrane</location>
        <topology evidence="1">Single-pass membrane protein</topology>
    </subcellularLocation>
</comment>
<dbReference type="GO" id="GO:0005506">
    <property type="term" value="F:iron ion binding"/>
    <property type="evidence" value="ECO:0007669"/>
    <property type="project" value="InterPro"/>
</dbReference>
<evidence type="ECO:0000256" key="6">
    <source>
        <dbReference type="ARBA" id="ARBA00023136"/>
    </source>
</evidence>
<evidence type="ECO:0000256" key="5">
    <source>
        <dbReference type="ARBA" id="ARBA00023002"/>
    </source>
</evidence>
<sequence length="191" mass="21273">MVTEDDVKTMTYLKAVIKETIRLHPPAPLFIPHLSMEPCEVLEGYTIPAGTRVIVNAWAIGRLKEHWENPNEFLPERFSDAGDVELKWTTTKKDFRYVPFGSGRRMFPGIHAAAATLEIMLANLVYRFDWEMPPAGDEEGGHRYDGGVRIDCAHEGEALLGPEAGVREEAPCVLPLHSAERLGHGINGDLV</sequence>
<dbReference type="PRINTS" id="PR00463">
    <property type="entry name" value="EP450I"/>
</dbReference>
<dbReference type="GO" id="GO:0016020">
    <property type="term" value="C:membrane"/>
    <property type="evidence" value="ECO:0007669"/>
    <property type="project" value="UniProtKB-SubCell"/>
</dbReference>
<evidence type="ECO:0000313" key="8">
    <source>
        <dbReference type="Proteomes" id="UP001054889"/>
    </source>
</evidence>
<evidence type="ECO:0000256" key="1">
    <source>
        <dbReference type="ARBA" id="ARBA00004167"/>
    </source>
</evidence>
<evidence type="ECO:0000313" key="7">
    <source>
        <dbReference type="EMBL" id="GJN39907.1"/>
    </source>
</evidence>